<feature type="domain" description="PDZ" evidence="3">
    <location>
        <begin position="115"/>
        <end position="186"/>
    </location>
</feature>
<dbReference type="SUPFAM" id="SSF50156">
    <property type="entry name" value="PDZ domain-like"/>
    <property type="match status" value="1"/>
</dbReference>
<keyword evidence="2" id="KW-0812">Transmembrane</keyword>
<dbReference type="RefSeq" id="WP_053138928.1">
    <property type="nucleotide sequence ID" value="NZ_CP012382.1"/>
</dbReference>
<evidence type="ECO:0000259" key="3">
    <source>
        <dbReference type="SMART" id="SM00228"/>
    </source>
</evidence>
<gene>
    <name evidence="4" type="ORF">SAM23877_5789</name>
</gene>
<feature type="region of interest" description="Disordered" evidence="1">
    <location>
        <begin position="78"/>
        <end position="112"/>
    </location>
</feature>
<keyword evidence="2" id="KW-0472">Membrane</keyword>
<evidence type="ECO:0000256" key="1">
    <source>
        <dbReference type="SAM" id="MobiDB-lite"/>
    </source>
</evidence>
<proteinExistence type="predicted"/>
<evidence type="ECO:0000313" key="4">
    <source>
        <dbReference type="EMBL" id="AKZ58834.1"/>
    </source>
</evidence>
<organism evidence="4 5">
    <name type="scientific">Streptomyces ambofaciens (strain ATCC 23877 / 3486 / DSM 40053 / JCM 4204 / NBRC 12836 / NRRL B-2516)</name>
    <dbReference type="NCBI Taxonomy" id="278992"/>
    <lineage>
        <taxon>Bacteria</taxon>
        <taxon>Bacillati</taxon>
        <taxon>Actinomycetota</taxon>
        <taxon>Actinomycetes</taxon>
        <taxon>Kitasatosporales</taxon>
        <taxon>Streptomycetaceae</taxon>
        <taxon>Streptomyces</taxon>
    </lineage>
</organism>
<feature type="compositionally biased region" description="Gly residues" evidence="1">
    <location>
        <begin position="81"/>
        <end position="91"/>
    </location>
</feature>
<dbReference type="KEGG" id="samb:SAM23877_5789"/>
<feature type="region of interest" description="Disordered" evidence="1">
    <location>
        <begin position="1"/>
        <end position="33"/>
    </location>
</feature>
<evidence type="ECO:0000256" key="2">
    <source>
        <dbReference type="SAM" id="Phobius"/>
    </source>
</evidence>
<protein>
    <recommendedName>
        <fullName evidence="3">PDZ domain-containing protein</fullName>
    </recommendedName>
</protein>
<feature type="transmembrane region" description="Helical" evidence="2">
    <location>
        <begin position="41"/>
        <end position="68"/>
    </location>
</feature>
<keyword evidence="2" id="KW-1133">Transmembrane helix</keyword>
<sequence length="200" mass="19983">MEQTALRPKPMPGREPRAGAAPADVRRPHTGRRRRRRLTTVLLGVCAATALLLAGVGLGTVGATVIGMSELAEMRRQAGALGPGPGAGAGESAGTRAAPADPSVGRSASPAPASATLGVEAVDHEKPGALVVGVHVPGPGYAAGLVRGDVLLAFGTIRVDSAADLAHAVARARPGKAVKVTVRHESGGYQQLTAVPGVVT</sequence>
<dbReference type="STRING" id="1889.SAM40697_5286"/>
<dbReference type="SMART" id="SM00228">
    <property type="entry name" value="PDZ"/>
    <property type="match status" value="1"/>
</dbReference>
<name>A0A0K2B0N1_STRA7</name>
<dbReference type="InterPro" id="IPR036034">
    <property type="entry name" value="PDZ_sf"/>
</dbReference>
<accession>A0A0K2B0N1</accession>
<dbReference type="Gene3D" id="2.30.42.10">
    <property type="match status" value="1"/>
</dbReference>
<reference evidence="5" key="1">
    <citation type="journal article" date="2015" name="J. Biotechnol.">
        <title>Complete genome sequence of Streptomyces ambofaciens ATCC 23877, the spiramycin producer.</title>
        <authorList>
            <person name="Thibessard A."/>
            <person name="Haas D."/>
            <person name="Gerbaud C."/>
            <person name="Aigle B."/>
            <person name="Lautru S."/>
            <person name="Pernodet J.L."/>
            <person name="Leblond P."/>
        </authorList>
    </citation>
    <scope>NUCLEOTIDE SEQUENCE [LARGE SCALE GENOMIC DNA]</scope>
    <source>
        <strain evidence="5">ATCC 23877 / 3486 / DSM 40053 / JCM 4204 / NBRC 12836 / NRRL B-2516</strain>
    </source>
</reference>
<dbReference type="AlphaFoldDB" id="A0A0K2B0N1"/>
<dbReference type="Proteomes" id="UP000061018">
    <property type="component" value="Chromosome"/>
</dbReference>
<evidence type="ECO:0000313" key="5">
    <source>
        <dbReference type="Proteomes" id="UP000061018"/>
    </source>
</evidence>
<dbReference type="Pfam" id="PF13180">
    <property type="entry name" value="PDZ_2"/>
    <property type="match status" value="1"/>
</dbReference>
<dbReference type="EMBL" id="CP012382">
    <property type="protein sequence ID" value="AKZ58834.1"/>
    <property type="molecule type" value="Genomic_DNA"/>
</dbReference>
<dbReference type="InterPro" id="IPR001478">
    <property type="entry name" value="PDZ"/>
</dbReference>